<name>A0A024V5B6_PLAFA</name>
<dbReference type="AlphaFoldDB" id="A0A024V5B6"/>
<organism evidence="1 2">
    <name type="scientific">Plasmodium falciparum Vietnam Oak-Knoll</name>
    <name type="common">FVO</name>
    <dbReference type="NCBI Taxonomy" id="1036723"/>
    <lineage>
        <taxon>Eukaryota</taxon>
        <taxon>Sar</taxon>
        <taxon>Alveolata</taxon>
        <taxon>Apicomplexa</taxon>
        <taxon>Aconoidasida</taxon>
        <taxon>Haemosporida</taxon>
        <taxon>Plasmodiidae</taxon>
        <taxon>Plasmodium</taxon>
        <taxon>Plasmodium (Laverania)</taxon>
    </lineage>
</organism>
<reference evidence="1 2" key="2">
    <citation type="submission" date="2013-02" db="EMBL/GenBank/DDBJ databases">
        <title>The Genome Sequence of Plasmodium falciparum Vietnam Oak-Knoll (FVO).</title>
        <authorList>
            <consortium name="The Broad Institute Genome Sequencing Platform"/>
            <consortium name="The Broad Institute Genome Sequencing Center for Infectious Disease"/>
            <person name="Neafsey D."/>
            <person name="Cheeseman I."/>
            <person name="Volkman S."/>
            <person name="Adams J."/>
            <person name="Walker B."/>
            <person name="Young S.K."/>
            <person name="Zeng Q."/>
            <person name="Gargeya S."/>
            <person name="Fitzgerald M."/>
            <person name="Haas B."/>
            <person name="Abouelleil A."/>
            <person name="Alvarado L."/>
            <person name="Arachchi H.M."/>
            <person name="Berlin A.M."/>
            <person name="Chapman S.B."/>
            <person name="Dewar J."/>
            <person name="Goldberg J."/>
            <person name="Griggs A."/>
            <person name="Gujja S."/>
            <person name="Hansen M."/>
            <person name="Howarth C."/>
            <person name="Imamovic A."/>
            <person name="Larimer J."/>
            <person name="McCowan C."/>
            <person name="Murphy C."/>
            <person name="Neiman D."/>
            <person name="Pearson M."/>
            <person name="Priest M."/>
            <person name="Roberts A."/>
            <person name="Saif S."/>
            <person name="Shea T."/>
            <person name="Sisk P."/>
            <person name="Sykes S."/>
            <person name="Wortman J."/>
            <person name="Nusbaum C."/>
            <person name="Birren B."/>
        </authorList>
    </citation>
    <scope>NUCLEOTIDE SEQUENCE [LARGE SCALE GENOMIC DNA]</scope>
    <source>
        <strain evidence="2">Vietnam Oak-Knoll (FVO)</strain>
    </source>
</reference>
<accession>A0A024V5B6</accession>
<evidence type="ECO:0000313" key="2">
    <source>
        <dbReference type="Proteomes" id="UP000030690"/>
    </source>
</evidence>
<dbReference type="EMBL" id="KI925121">
    <property type="protein sequence ID" value="ETW17425.1"/>
    <property type="molecule type" value="Genomic_DNA"/>
</dbReference>
<sequence>MEFIMLYMKIQKKIYREMIIISKKKKKKNVKYIFSKYINYWGFFSLKCNIRKKEKIRDYYIVYIE</sequence>
<gene>
    <name evidence="1" type="ORF">PFFVO_03576</name>
</gene>
<reference evidence="1 2" key="1">
    <citation type="submission" date="2013-02" db="EMBL/GenBank/DDBJ databases">
        <title>The Genome Annotation of Plasmodium falciparum Vietnam Oak-Knoll (FVO).</title>
        <authorList>
            <consortium name="The Broad Institute Genome Sequencing Platform"/>
            <consortium name="The Broad Institute Genome Sequencing Center for Infectious Disease"/>
            <person name="Neafsey D."/>
            <person name="Hoffman S."/>
            <person name="Volkman S."/>
            <person name="Rosenthal P."/>
            <person name="Walker B."/>
            <person name="Young S.K."/>
            <person name="Zeng Q."/>
            <person name="Gargeya S."/>
            <person name="Fitzgerald M."/>
            <person name="Haas B."/>
            <person name="Abouelleil A."/>
            <person name="Allen A.W."/>
            <person name="Alvarado L."/>
            <person name="Arachchi H.M."/>
            <person name="Berlin A.M."/>
            <person name="Chapman S.B."/>
            <person name="Gainer-Dewar J."/>
            <person name="Goldberg J."/>
            <person name="Griggs A."/>
            <person name="Gujja S."/>
            <person name="Hansen M."/>
            <person name="Howarth C."/>
            <person name="Imamovic A."/>
            <person name="Ireland A."/>
            <person name="Larimer J."/>
            <person name="McCowan C."/>
            <person name="Murphy C."/>
            <person name="Pearson M."/>
            <person name="Poon T.W."/>
            <person name="Priest M."/>
            <person name="Roberts A."/>
            <person name="Saif S."/>
            <person name="Shea T."/>
            <person name="Sisk P."/>
            <person name="Sykes S."/>
            <person name="Wortman J."/>
            <person name="Nusbaum C."/>
            <person name="Birren B."/>
        </authorList>
    </citation>
    <scope>NUCLEOTIDE SEQUENCE [LARGE SCALE GENOMIC DNA]</scope>
    <source>
        <strain evidence="2">Vietnam Oak-Knoll (FVO)</strain>
    </source>
</reference>
<dbReference type="Proteomes" id="UP000030690">
    <property type="component" value="Unassembled WGS sequence"/>
</dbReference>
<proteinExistence type="predicted"/>
<protein>
    <submittedName>
        <fullName evidence="1">Uncharacterized protein</fullName>
    </submittedName>
</protein>
<evidence type="ECO:0000313" key="1">
    <source>
        <dbReference type="EMBL" id="ETW17425.1"/>
    </source>
</evidence>